<evidence type="ECO:0000313" key="13">
    <source>
        <dbReference type="Proteomes" id="UP000005709"/>
    </source>
</evidence>
<protein>
    <recommendedName>
        <fullName evidence="2 8">GTPase Der</fullName>
    </recommendedName>
    <alternativeName>
        <fullName evidence="7 8">GTP-binding protein EngA</fullName>
    </alternativeName>
</protein>
<dbReference type="STRING" id="824.CGRAC_1811"/>
<dbReference type="eggNOG" id="COG1160">
    <property type="taxonomic scope" value="Bacteria"/>
</dbReference>
<evidence type="ECO:0000256" key="9">
    <source>
        <dbReference type="PROSITE-ProRule" id="PRU01049"/>
    </source>
</evidence>
<dbReference type="GO" id="GO:0005525">
    <property type="term" value="F:GTP binding"/>
    <property type="evidence" value="ECO:0007669"/>
    <property type="project" value="UniProtKB-UniRule"/>
</dbReference>
<dbReference type="PANTHER" id="PTHR43834:SF6">
    <property type="entry name" value="GTPASE DER"/>
    <property type="match status" value="1"/>
</dbReference>
<evidence type="ECO:0000256" key="4">
    <source>
        <dbReference type="ARBA" id="ARBA00022737"/>
    </source>
</evidence>
<dbReference type="InterPro" id="IPR006073">
    <property type="entry name" value="GTP-bd"/>
</dbReference>
<dbReference type="InterPro" id="IPR031166">
    <property type="entry name" value="G_ENGA"/>
</dbReference>
<dbReference type="InterPro" id="IPR027417">
    <property type="entry name" value="P-loop_NTPase"/>
</dbReference>
<dbReference type="HAMAP" id="MF_00195">
    <property type="entry name" value="GTPase_Der"/>
    <property type="match status" value="1"/>
</dbReference>
<feature type="binding site" evidence="8">
    <location>
        <begin position="205"/>
        <end position="212"/>
    </location>
    <ligand>
        <name>GTP</name>
        <dbReference type="ChEBI" id="CHEBI:37565"/>
        <label>2</label>
    </ligand>
</feature>
<dbReference type="Pfam" id="PF14714">
    <property type="entry name" value="KH_dom-like"/>
    <property type="match status" value="1"/>
</dbReference>
<dbReference type="InterPro" id="IPR005225">
    <property type="entry name" value="Small_GTP-bd"/>
</dbReference>
<evidence type="ECO:0000256" key="7">
    <source>
        <dbReference type="ARBA" id="ARBA00032345"/>
    </source>
</evidence>
<sequence>MKSLIIIGRPNVGKSSLFNRLAGARIAITSDVAGTTRDTNRAEAEIFDRRVRVIDSGGLDDTSELFARVQAKTLSEAKSADLIIFMTDGKLLPSDDERRIFFSLQRLGKPIALAVNKIDGKRDEERSWEFNEFGVKFFPISVSHNSGIDELKEWIYGFLDPAPARQDEDEIFDDFIEGFNDEGEPKEGRDEEFYASKTIGVGIIGRVNVGKSSLLNALVGSQRSVVSDYAGTTIDPVNESTEFGGRTLEFIDTAGIRRRGKIEGIERFALNRTEKILQNSDITLLVLDASEPLNELDERIAGLAAKFELGLIIILNKWDLCERDYDEFCRDLRDRFKFLSYAPIISVSATDKKRIHKIYPLILEVYSNFTRKLGTARINEAVEAAIKAHPIPRERGKSVKIYYAAQIGFAPPKIALVMNRPQALHFSYKRYLMNRLRASFALSGSPLVLLPRKKGESDEEQ</sequence>
<gene>
    <name evidence="8 12" type="primary">der</name>
    <name evidence="12" type="ORF">CAMGR0001_0542</name>
</gene>
<dbReference type="InterPro" id="IPR015946">
    <property type="entry name" value="KH_dom-like_a/b"/>
</dbReference>
<evidence type="ECO:0000313" key="12">
    <source>
        <dbReference type="EMBL" id="EEV17710.1"/>
    </source>
</evidence>
<feature type="binding site" evidence="8">
    <location>
        <begin position="8"/>
        <end position="15"/>
    </location>
    <ligand>
        <name>GTP</name>
        <dbReference type="ChEBI" id="CHEBI:37565"/>
        <label>1</label>
    </ligand>
</feature>
<feature type="binding site" evidence="8">
    <location>
        <begin position="316"/>
        <end position="319"/>
    </location>
    <ligand>
        <name>GTP</name>
        <dbReference type="ChEBI" id="CHEBI:37565"/>
        <label>2</label>
    </ligand>
</feature>
<feature type="binding site" evidence="8">
    <location>
        <begin position="116"/>
        <end position="119"/>
    </location>
    <ligand>
        <name>GTP</name>
        <dbReference type="ChEBI" id="CHEBI:37565"/>
        <label>1</label>
    </ligand>
</feature>
<dbReference type="InterPro" id="IPR016484">
    <property type="entry name" value="GTPase_Der"/>
</dbReference>
<dbReference type="CDD" id="cd01894">
    <property type="entry name" value="EngA1"/>
    <property type="match status" value="1"/>
</dbReference>
<reference evidence="12 13" key="1">
    <citation type="submission" date="2009-07" db="EMBL/GenBank/DDBJ databases">
        <authorList>
            <person name="Madupu R."/>
            <person name="Sebastian Y."/>
            <person name="Durkin A.S."/>
            <person name="Torralba M."/>
            <person name="Methe B."/>
            <person name="Sutton G.G."/>
            <person name="Strausberg R.L."/>
            <person name="Nelson K.E."/>
        </authorList>
    </citation>
    <scope>NUCLEOTIDE SEQUENCE [LARGE SCALE GENOMIC DNA]</scope>
    <source>
        <strain evidence="12 13">RM3268</strain>
    </source>
</reference>
<keyword evidence="3 8" id="KW-0690">Ribosome biogenesis</keyword>
<comment type="caution">
    <text evidence="12">The sequence shown here is derived from an EMBL/GenBank/DDBJ whole genome shotgun (WGS) entry which is preliminary data.</text>
</comment>
<evidence type="ECO:0000256" key="3">
    <source>
        <dbReference type="ARBA" id="ARBA00022517"/>
    </source>
</evidence>
<dbReference type="FunFam" id="3.30.300.20:FF:000004">
    <property type="entry name" value="GTPase Der"/>
    <property type="match status" value="1"/>
</dbReference>
<keyword evidence="6 8" id="KW-0342">GTP-binding</keyword>
<comment type="similarity">
    <text evidence="1 8 9 10">Belongs to the TRAFAC class TrmE-Era-EngA-EngB-Septin-like GTPase superfamily. EngA (Der) GTPase family.</text>
</comment>
<dbReference type="OrthoDB" id="9805918at2"/>
<keyword evidence="5 8" id="KW-0547">Nucleotide-binding</keyword>
<dbReference type="Pfam" id="PF01926">
    <property type="entry name" value="MMR_HSR1"/>
    <property type="match status" value="2"/>
</dbReference>
<keyword evidence="4 10" id="KW-0677">Repeat</keyword>
<dbReference type="Gene3D" id="3.30.300.20">
    <property type="match status" value="1"/>
</dbReference>
<dbReference type="AlphaFoldDB" id="C8PHU6"/>
<dbReference type="NCBIfam" id="TIGR00231">
    <property type="entry name" value="small_GTP"/>
    <property type="match status" value="2"/>
</dbReference>
<comment type="subunit">
    <text evidence="8">Associates with the 50S ribosomal subunit.</text>
</comment>
<dbReference type="SUPFAM" id="SSF52540">
    <property type="entry name" value="P-loop containing nucleoside triphosphate hydrolases"/>
    <property type="match status" value="2"/>
</dbReference>
<evidence type="ECO:0000256" key="5">
    <source>
        <dbReference type="ARBA" id="ARBA00022741"/>
    </source>
</evidence>
<dbReference type="PRINTS" id="PR00326">
    <property type="entry name" value="GTP1OBG"/>
</dbReference>
<evidence type="ECO:0000259" key="11">
    <source>
        <dbReference type="PROSITE" id="PS51712"/>
    </source>
</evidence>
<dbReference type="InterPro" id="IPR032859">
    <property type="entry name" value="KH_dom-like"/>
</dbReference>
<dbReference type="GO" id="GO:0043022">
    <property type="term" value="F:ribosome binding"/>
    <property type="evidence" value="ECO:0007669"/>
    <property type="project" value="TreeGrafter"/>
</dbReference>
<feature type="binding site" evidence="8">
    <location>
        <begin position="55"/>
        <end position="59"/>
    </location>
    <ligand>
        <name>GTP</name>
        <dbReference type="ChEBI" id="CHEBI:37565"/>
        <label>1</label>
    </ligand>
</feature>
<dbReference type="PANTHER" id="PTHR43834">
    <property type="entry name" value="GTPASE DER"/>
    <property type="match status" value="1"/>
</dbReference>
<name>C8PHU6_9BACT</name>
<evidence type="ECO:0000256" key="10">
    <source>
        <dbReference type="RuleBase" id="RU004481"/>
    </source>
</evidence>
<proteinExistence type="inferred from homology"/>
<dbReference type="RefSeq" id="WP_005871303.1">
    <property type="nucleotide sequence ID" value="NZ_ACYG01000024.1"/>
</dbReference>
<dbReference type="Proteomes" id="UP000005709">
    <property type="component" value="Unassembled WGS sequence"/>
</dbReference>
<dbReference type="EMBL" id="ACYG01000024">
    <property type="protein sequence ID" value="EEV17710.1"/>
    <property type="molecule type" value="Genomic_DNA"/>
</dbReference>
<accession>C8PHU6</accession>
<evidence type="ECO:0000256" key="6">
    <source>
        <dbReference type="ARBA" id="ARBA00023134"/>
    </source>
</evidence>
<dbReference type="GO" id="GO:0042254">
    <property type="term" value="P:ribosome biogenesis"/>
    <property type="evidence" value="ECO:0007669"/>
    <property type="project" value="UniProtKB-KW"/>
</dbReference>
<feature type="domain" description="EngA-type G" evidence="11">
    <location>
        <begin position="199"/>
        <end position="370"/>
    </location>
</feature>
<comment type="function">
    <text evidence="8 10">GTPase that plays an essential role in the late steps of ribosome biogenesis.</text>
</comment>
<evidence type="ECO:0000256" key="1">
    <source>
        <dbReference type="ARBA" id="ARBA00008279"/>
    </source>
</evidence>
<dbReference type="PIRSF" id="PIRSF006485">
    <property type="entry name" value="GTP-binding_EngA"/>
    <property type="match status" value="1"/>
</dbReference>
<feature type="binding site" evidence="8">
    <location>
        <begin position="252"/>
        <end position="256"/>
    </location>
    <ligand>
        <name>GTP</name>
        <dbReference type="ChEBI" id="CHEBI:37565"/>
        <label>2</label>
    </ligand>
</feature>
<dbReference type="PROSITE" id="PS51712">
    <property type="entry name" value="G_ENGA"/>
    <property type="match status" value="1"/>
</dbReference>
<dbReference type="CDD" id="cd01895">
    <property type="entry name" value="EngA2"/>
    <property type="match status" value="1"/>
</dbReference>
<keyword evidence="13" id="KW-1185">Reference proteome</keyword>
<evidence type="ECO:0000256" key="2">
    <source>
        <dbReference type="ARBA" id="ARBA00020953"/>
    </source>
</evidence>
<dbReference type="Gene3D" id="3.40.50.300">
    <property type="entry name" value="P-loop containing nucleotide triphosphate hydrolases"/>
    <property type="match status" value="2"/>
</dbReference>
<evidence type="ECO:0000256" key="8">
    <source>
        <dbReference type="HAMAP-Rule" id="MF_00195"/>
    </source>
</evidence>
<organism evidence="12 13">
    <name type="scientific">Campylobacter gracilis RM3268</name>
    <dbReference type="NCBI Taxonomy" id="553220"/>
    <lineage>
        <taxon>Bacteria</taxon>
        <taxon>Pseudomonadati</taxon>
        <taxon>Campylobacterota</taxon>
        <taxon>Epsilonproteobacteria</taxon>
        <taxon>Campylobacterales</taxon>
        <taxon>Campylobacteraceae</taxon>
        <taxon>Campylobacter</taxon>
    </lineage>
</organism>
<dbReference type="NCBIfam" id="TIGR03594">
    <property type="entry name" value="GTPase_EngA"/>
    <property type="match status" value="1"/>
</dbReference>